<evidence type="ECO:0000259" key="5">
    <source>
        <dbReference type="PROSITE" id="PS50089"/>
    </source>
</evidence>
<proteinExistence type="predicted"/>
<dbReference type="GO" id="GO:0008270">
    <property type="term" value="F:zinc ion binding"/>
    <property type="evidence" value="ECO:0007669"/>
    <property type="project" value="UniProtKB-KW"/>
</dbReference>
<name>A0A2V3IK20_9FLOR</name>
<dbReference type="PANTHER" id="PTHR45931">
    <property type="entry name" value="SI:CH211-59O9.10"/>
    <property type="match status" value="1"/>
</dbReference>
<feature type="domain" description="RING-type" evidence="5">
    <location>
        <begin position="56"/>
        <end position="97"/>
    </location>
</feature>
<dbReference type="Proteomes" id="UP000247409">
    <property type="component" value="Unassembled WGS sequence"/>
</dbReference>
<keyword evidence="7" id="KW-1185">Reference proteome</keyword>
<gene>
    <name evidence="6" type="ORF">BWQ96_07822</name>
</gene>
<protein>
    <submittedName>
        <fullName evidence="6">E3 ubiquitin-protein ligase RNF38</fullName>
    </submittedName>
</protein>
<evidence type="ECO:0000256" key="1">
    <source>
        <dbReference type="ARBA" id="ARBA00022723"/>
    </source>
</evidence>
<dbReference type="InterPro" id="IPR001841">
    <property type="entry name" value="Znf_RING"/>
</dbReference>
<accession>A0A2V3IK20</accession>
<dbReference type="Pfam" id="PF13639">
    <property type="entry name" value="zf-RING_2"/>
    <property type="match status" value="1"/>
</dbReference>
<organism evidence="6 7">
    <name type="scientific">Gracilariopsis chorda</name>
    <dbReference type="NCBI Taxonomy" id="448386"/>
    <lineage>
        <taxon>Eukaryota</taxon>
        <taxon>Rhodophyta</taxon>
        <taxon>Florideophyceae</taxon>
        <taxon>Rhodymeniophycidae</taxon>
        <taxon>Gracilariales</taxon>
        <taxon>Gracilariaceae</taxon>
        <taxon>Gracilariopsis</taxon>
    </lineage>
</organism>
<dbReference type="Gene3D" id="3.30.40.10">
    <property type="entry name" value="Zinc/RING finger domain, C3HC4 (zinc finger)"/>
    <property type="match status" value="1"/>
</dbReference>
<sequence>MEIHYLQGLHGDRALDYEHLIRLDEQLLREKNRADNDQINSLPTRKATAEDKEVRCCICMCDVEEGEVLRVLPCSHKYHQSCIDEWLTYNGCCPVDKKRIAPRRSRGRGTAHES</sequence>
<evidence type="ECO:0000256" key="4">
    <source>
        <dbReference type="PROSITE-ProRule" id="PRU00175"/>
    </source>
</evidence>
<dbReference type="SMART" id="SM00184">
    <property type="entry name" value="RING"/>
    <property type="match status" value="1"/>
</dbReference>
<dbReference type="PANTHER" id="PTHR45931:SF3">
    <property type="entry name" value="RING ZINC FINGER-CONTAINING PROTEIN"/>
    <property type="match status" value="1"/>
</dbReference>
<dbReference type="OrthoDB" id="5692at2759"/>
<keyword evidence="2 4" id="KW-0863">Zinc-finger</keyword>
<dbReference type="SUPFAM" id="SSF57850">
    <property type="entry name" value="RING/U-box"/>
    <property type="match status" value="1"/>
</dbReference>
<keyword evidence="3" id="KW-0862">Zinc</keyword>
<evidence type="ECO:0000313" key="7">
    <source>
        <dbReference type="Proteomes" id="UP000247409"/>
    </source>
</evidence>
<dbReference type="InterPro" id="IPR013083">
    <property type="entry name" value="Znf_RING/FYVE/PHD"/>
</dbReference>
<reference evidence="6 7" key="1">
    <citation type="journal article" date="2018" name="Mol. Biol. Evol.">
        <title>Analysis of the draft genome of the red seaweed Gracilariopsis chorda provides insights into genome size evolution in Rhodophyta.</title>
        <authorList>
            <person name="Lee J."/>
            <person name="Yang E.C."/>
            <person name="Graf L."/>
            <person name="Yang J.H."/>
            <person name="Qiu H."/>
            <person name="Zel Zion U."/>
            <person name="Chan C.X."/>
            <person name="Stephens T.G."/>
            <person name="Weber A.P.M."/>
            <person name="Boo G.H."/>
            <person name="Boo S.M."/>
            <person name="Kim K.M."/>
            <person name="Shin Y."/>
            <person name="Jung M."/>
            <person name="Lee S.J."/>
            <person name="Yim H.S."/>
            <person name="Lee J.H."/>
            <person name="Bhattacharya D."/>
            <person name="Yoon H.S."/>
        </authorList>
    </citation>
    <scope>NUCLEOTIDE SEQUENCE [LARGE SCALE GENOMIC DNA]</scope>
    <source>
        <strain evidence="6 7">SKKU-2015</strain>
        <tissue evidence="6">Whole body</tissue>
    </source>
</reference>
<evidence type="ECO:0000256" key="2">
    <source>
        <dbReference type="ARBA" id="ARBA00022771"/>
    </source>
</evidence>
<dbReference type="GO" id="GO:0006511">
    <property type="term" value="P:ubiquitin-dependent protein catabolic process"/>
    <property type="evidence" value="ECO:0007669"/>
    <property type="project" value="TreeGrafter"/>
</dbReference>
<comment type="caution">
    <text evidence="6">The sequence shown here is derived from an EMBL/GenBank/DDBJ whole genome shotgun (WGS) entry which is preliminary data.</text>
</comment>
<keyword evidence="1" id="KW-0479">Metal-binding</keyword>
<evidence type="ECO:0000256" key="3">
    <source>
        <dbReference type="ARBA" id="ARBA00022833"/>
    </source>
</evidence>
<evidence type="ECO:0000313" key="6">
    <source>
        <dbReference type="EMBL" id="PXF42444.1"/>
    </source>
</evidence>
<dbReference type="InterPro" id="IPR051834">
    <property type="entry name" value="RING_finger_E3_ligase"/>
</dbReference>
<dbReference type="EMBL" id="NBIV01000163">
    <property type="protein sequence ID" value="PXF42444.1"/>
    <property type="molecule type" value="Genomic_DNA"/>
</dbReference>
<dbReference type="GO" id="GO:0061630">
    <property type="term" value="F:ubiquitin protein ligase activity"/>
    <property type="evidence" value="ECO:0007669"/>
    <property type="project" value="TreeGrafter"/>
</dbReference>
<dbReference type="GO" id="GO:0005634">
    <property type="term" value="C:nucleus"/>
    <property type="evidence" value="ECO:0007669"/>
    <property type="project" value="TreeGrafter"/>
</dbReference>
<dbReference type="PROSITE" id="PS50089">
    <property type="entry name" value="ZF_RING_2"/>
    <property type="match status" value="1"/>
</dbReference>
<dbReference type="AlphaFoldDB" id="A0A2V3IK20"/>